<dbReference type="SUPFAM" id="SSF53254">
    <property type="entry name" value="Phosphoglycerate mutase-like"/>
    <property type="match status" value="1"/>
</dbReference>
<dbReference type="AlphaFoldDB" id="A0A6J6E457"/>
<dbReference type="InterPro" id="IPR050275">
    <property type="entry name" value="PGM_Phosphatase"/>
</dbReference>
<dbReference type="PANTHER" id="PTHR48100:SF1">
    <property type="entry name" value="HISTIDINE PHOSPHATASE FAMILY PROTEIN-RELATED"/>
    <property type="match status" value="1"/>
</dbReference>
<dbReference type="CDD" id="cd07067">
    <property type="entry name" value="HP_PGM_like"/>
    <property type="match status" value="1"/>
</dbReference>
<dbReference type="Gene3D" id="3.40.50.1240">
    <property type="entry name" value="Phosphoglycerate mutase-like"/>
    <property type="match status" value="1"/>
</dbReference>
<dbReference type="GO" id="GO:0016791">
    <property type="term" value="F:phosphatase activity"/>
    <property type="evidence" value="ECO:0007669"/>
    <property type="project" value="TreeGrafter"/>
</dbReference>
<reference evidence="1" key="1">
    <citation type="submission" date="2020-05" db="EMBL/GenBank/DDBJ databases">
        <authorList>
            <person name="Chiriac C."/>
            <person name="Salcher M."/>
            <person name="Ghai R."/>
            <person name="Kavagutti S V."/>
        </authorList>
    </citation>
    <scope>NUCLEOTIDE SEQUENCE</scope>
</reference>
<name>A0A6J6E457_9ZZZZ</name>
<organism evidence="1">
    <name type="scientific">freshwater metagenome</name>
    <dbReference type="NCBI Taxonomy" id="449393"/>
    <lineage>
        <taxon>unclassified sequences</taxon>
        <taxon>metagenomes</taxon>
        <taxon>ecological metagenomes</taxon>
    </lineage>
</organism>
<dbReference type="SMART" id="SM00855">
    <property type="entry name" value="PGAM"/>
    <property type="match status" value="1"/>
</dbReference>
<evidence type="ECO:0000313" key="1">
    <source>
        <dbReference type="EMBL" id="CAB4570069.1"/>
    </source>
</evidence>
<gene>
    <name evidence="1" type="ORF">UFOPK1722_00315</name>
</gene>
<accession>A0A6J6E457</accession>
<dbReference type="InterPro" id="IPR029033">
    <property type="entry name" value="His_PPase_superfam"/>
</dbReference>
<dbReference type="GO" id="GO:0005737">
    <property type="term" value="C:cytoplasm"/>
    <property type="evidence" value="ECO:0007669"/>
    <property type="project" value="TreeGrafter"/>
</dbReference>
<dbReference type="InterPro" id="IPR013078">
    <property type="entry name" value="His_Pase_superF_clade-1"/>
</dbReference>
<protein>
    <submittedName>
        <fullName evidence="1">Unannotated protein</fullName>
    </submittedName>
</protein>
<proteinExistence type="predicted"/>
<sequence length="208" mass="23080">MEIILVRHAIPVRREVETGAADPELSEAGRRQAHLMTEYLRSEAIDALYTSPMLRARQTAAPLAESLGIVATELDGVAEYDRHSNEYVPIEELKASNDPRWQEMLNGQWPPAHEPEDVFVERVVRTVEALVEAHPSQKVVVVCHGGVINAYAAHVLGLAMTGSRSFFYPNYTSLHRFAAARSGERSIVTLNETSHLRGSGLPIGLFQR</sequence>
<dbReference type="PANTHER" id="PTHR48100">
    <property type="entry name" value="BROAD-SPECIFICITY PHOSPHATASE YOR283W-RELATED"/>
    <property type="match status" value="1"/>
</dbReference>
<dbReference type="EMBL" id="CAEZTS010000016">
    <property type="protein sequence ID" value="CAB4570069.1"/>
    <property type="molecule type" value="Genomic_DNA"/>
</dbReference>
<dbReference type="Pfam" id="PF00300">
    <property type="entry name" value="His_Phos_1"/>
    <property type="match status" value="1"/>
</dbReference>